<dbReference type="EMBL" id="CP046173">
    <property type="protein sequence ID" value="QIS22103.1"/>
    <property type="molecule type" value="Genomic_DNA"/>
</dbReference>
<reference evidence="2 3" key="1">
    <citation type="journal article" date="2019" name="ACS Chem. Biol.">
        <title>Identification and Mobilization of a Cryptic Antibiotic Biosynthesis Gene Locus from a Human-Pathogenic Nocardia Isolate.</title>
        <authorList>
            <person name="Herisse M."/>
            <person name="Ishida K."/>
            <person name="Porter J.L."/>
            <person name="Howden B."/>
            <person name="Hertweck C."/>
            <person name="Stinear T.P."/>
            <person name="Pidot S.J."/>
        </authorList>
    </citation>
    <scope>NUCLEOTIDE SEQUENCE [LARGE SCALE GENOMIC DNA]</scope>
    <source>
        <strain evidence="2 3">AUSMDU00012715</strain>
    </source>
</reference>
<dbReference type="RefSeq" id="WP_167489503.1">
    <property type="nucleotide sequence ID" value="NZ_CP046173.1"/>
</dbReference>
<dbReference type="Proteomes" id="UP000500953">
    <property type="component" value="Chromosome"/>
</dbReference>
<proteinExistence type="predicted"/>
<protein>
    <submittedName>
        <fullName evidence="2">Uncharacterized protein</fullName>
    </submittedName>
</protein>
<organism evidence="2 3">
    <name type="scientific">Nocardia terpenica</name>
    <dbReference type="NCBI Taxonomy" id="455432"/>
    <lineage>
        <taxon>Bacteria</taxon>
        <taxon>Bacillati</taxon>
        <taxon>Actinomycetota</taxon>
        <taxon>Actinomycetes</taxon>
        <taxon>Mycobacteriales</taxon>
        <taxon>Nocardiaceae</taxon>
        <taxon>Nocardia</taxon>
    </lineage>
</organism>
<feature type="region of interest" description="Disordered" evidence="1">
    <location>
        <begin position="21"/>
        <end position="45"/>
    </location>
</feature>
<gene>
    <name evidence="2" type="ORF">F6W96_30920</name>
</gene>
<evidence type="ECO:0000313" key="2">
    <source>
        <dbReference type="EMBL" id="QIS22103.1"/>
    </source>
</evidence>
<accession>A0A6G9ZAR5</accession>
<dbReference type="AlphaFoldDB" id="A0A6G9ZAR5"/>
<sequence>MERNEIRVIGYNRARIAETNDAGGTIGFPSDQPTRRVVPQPRRRWQRPQLPAGSVCFDGCF</sequence>
<evidence type="ECO:0000256" key="1">
    <source>
        <dbReference type="SAM" id="MobiDB-lite"/>
    </source>
</evidence>
<evidence type="ECO:0000313" key="3">
    <source>
        <dbReference type="Proteomes" id="UP000500953"/>
    </source>
</evidence>
<name>A0A6G9ZAR5_9NOCA</name>